<keyword evidence="3" id="KW-1185">Reference proteome</keyword>
<dbReference type="EMBL" id="JAQRFO010000010">
    <property type="protein sequence ID" value="MDC9621381.1"/>
    <property type="molecule type" value="Genomic_DNA"/>
</dbReference>
<dbReference type="Pfam" id="PF12604">
    <property type="entry name" value="gp37_C"/>
    <property type="match status" value="1"/>
</dbReference>
<dbReference type="Proteomes" id="UP001214757">
    <property type="component" value="Unassembled WGS sequence"/>
</dbReference>
<reference evidence="2 3" key="1">
    <citation type="submission" date="2023-02" db="EMBL/GenBank/DDBJ databases">
        <title>Entomopathogenic bacteria.</title>
        <authorList>
            <person name="Machado R.A."/>
        </authorList>
    </citation>
    <scope>NUCLEOTIDE SEQUENCE [LARGE SCALE GENOMIC DNA]</scope>
    <source>
        <strain evidence="2 3">XENO-7</strain>
    </source>
</reference>
<feature type="domain" description="Bacteriophage T7 Gp17 C-terminal" evidence="1">
    <location>
        <begin position="471"/>
        <end position="543"/>
    </location>
</feature>
<name>A0ABT5M1N6_9GAMM</name>
<dbReference type="Gene3D" id="2.60.40.3940">
    <property type="match status" value="1"/>
</dbReference>
<evidence type="ECO:0000313" key="2">
    <source>
        <dbReference type="EMBL" id="MDC9621381.1"/>
    </source>
</evidence>
<proteinExistence type="predicted"/>
<comment type="caution">
    <text evidence="2">The sequence shown here is derived from an EMBL/GenBank/DDBJ whole genome shotgun (WGS) entry which is preliminary data.</text>
</comment>
<accession>A0ABT5M1N6</accession>
<evidence type="ECO:0000259" key="1">
    <source>
        <dbReference type="Pfam" id="PF12604"/>
    </source>
</evidence>
<protein>
    <recommendedName>
        <fullName evidence="1">Bacteriophage T7 Gp17 C-terminal domain-containing protein</fullName>
    </recommendedName>
</protein>
<sequence length="569" mass="63659">MIAKSGLFETLFFGFQGVWEVILASDRRDQGIVENLGLAETKNQAQNALPRSGGEVTGDITISTDSEISWRRNTDMAAIGFKNTGDGDTDSYMWFKTADNGNEYFKWQHSLSGGGTNEWMSLKSDNLRVKGHQVYHEGHKPTAEAIQAEPRFNTTIDLTGLSSDRYYPVWWRFPSNDGANSWLTMHRYYAEDREKEPFGKGVTHLAGLSLQIEGGDTPWGGDAHYLNIKRIHQRYRNTVKNIRYGMMSIARPIEGKYPLYQDAKSGDIVECYTLSGCYLRGGLTYHVTSNFSGIRYSRNEEEVEIDSSLQSYNNFEIKWMAKSYAIDDPILGKEYDDTVLPYAHDYAETINLATKNAVSKSAITQFSGNSAEQVMSQKVVTSLISERITKSEADDKYLPRYSKLDTQVGLLSINNGSNWPGLVYVAENGHRIGIEGSQGKILTIWANDPADNRLYNLQTPQKSGTLATLDDIVATKNTSKKDPNGWWKCGDTGLIIQWGIVENEIGAGTIDVPLSINFPTRGLWAIGYVNDAIDYERDNCSSSAKLLNNEKIRVTVDNSLPSVWLAMGY</sequence>
<dbReference type="InterPro" id="IPR022246">
    <property type="entry name" value="Phage_T7_Gp17_C"/>
</dbReference>
<gene>
    <name evidence="2" type="ORF">PSI22_06955</name>
</gene>
<organism evidence="2 3">
    <name type="scientific">Xenorhabdus aichiensis</name>
    <dbReference type="NCBI Taxonomy" id="3025874"/>
    <lineage>
        <taxon>Bacteria</taxon>
        <taxon>Pseudomonadati</taxon>
        <taxon>Pseudomonadota</taxon>
        <taxon>Gammaproteobacteria</taxon>
        <taxon>Enterobacterales</taxon>
        <taxon>Morganellaceae</taxon>
        <taxon>Xenorhabdus</taxon>
    </lineage>
</organism>
<evidence type="ECO:0000313" key="3">
    <source>
        <dbReference type="Proteomes" id="UP001214757"/>
    </source>
</evidence>